<dbReference type="Pfam" id="PF13676">
    <property type="entry name" value="TIR_2"/>
    <property type="match status" value="1"/>
</dbReference>
<comment type="caution">
    <text evidence="2">The sequence shown here is derived from an EMBL/GenBank/DDBJ whole genome shotgun (WGS) entry which is preliminary data.</text>
</comment>
<evidence type="ECO:0000313" key="3">
    <source>
        <dbReference type="Proteomes" id="UP000612585"/>
    </source>
</evidence>
<dbReference type="GO" id="GO:0007165">
    <property type="term" value="P:signal transduction"/>
    <property type="evidence" value="ECO:0007669"/>
    <property type="project" value="InterPro"/>
</dbReference>
<dbReference type="AlphaFoldDB" id="A0A8J3Z239"/>
<gene>
    <name evidence="2" type="ORF">Vau01_011640</name>
</gene>
<dbReference type="InterPro" id="IPR000157">
    <property type="entry name" value="TIR_dom"/>
</dbReference>
<accession>A0A8J3Z239</accession>
<dbReference type="EMBL" id="BOPG01000009">
    <property type="protein sequence ID" value="GIJ53648.1"/>
    <property type="molecule type" value="Genomic_DNA"/>
</dbReference>
<proteinExistence type="predicted"/>
<evidence type="ECO:0000313" key="2">
    <source>
        <dbReference type="EMBL" id="GIJ53648.1"/>
    </source>
</evidence>
<dbReference type="Proteomes" id="UP000612585">
    <property type="component" value="Unassembled WGS sequence"/>
</dbReference>
<organism evidence="2 3">
    <name type="scientific">Virgisporangium aurantiacum</name>
    <dbReference type="NCBI Taxonomy" id="175570"/>
    <lineage>
        <taxon>Bacteria</taxon>
        <taxon>Bacillati</taxon>
        <taxon>Actinomycetota</taxon>
        <taxon>Actinomycetes</taxon>
        <taxon>Micromonosporales</taxon>
        <taxon>Micromonosporaceae</taxon>
        <taxon>Virgisporangium</taxon>
    </lineage>
</organism>
<evidence type="ECO:0000259" key="1">
    <source>
        <dbReference type="Pfam" id="PF13676"/>
    </source>
</evidence>
<feature type="domain" description="TIR" evidence="1">
    <location>
        <begin position="224"/>
        <end position="340"/>
    </location>
</feature>
<dbReference type="SUPFAM" id="SSF52200">
    <property type="entry name" value="Toll/Interleukin receptor TIR domain"/>
    <property type="match status" value="1"/>
</dbReference>
<dbReference type="InterPro" id="IPR035897">
    <property type="entry name" value="Toll_tir_struct_dom_sf"/>
</dbReference>
<name>A0A8J3Z239_9ACTN</name>
<protein>
    <recommendedName>
        <fullName evidence="1">TIR domain-containing protein</fullName>
    </recommendedName>
</protein>
<sequence>MAAVWGKNEDATRRLRDSRRIAYPRTNILSCVTYLPPVAHSLDAIQRFYKLQGAADEAIDAIAERSLDREKTWLDHLQTHKRIDIVDRFVLEEYLASPDYYQMPLTEAELAQQLERLRRLLLEDNYTLCLSPEAINICFEVRGDEVRIRSDRRNRGVPRAGRISTVTIREPDTASIFEREFWSLFRQTEREFKDKGAVIAWIENRVRIFAANRNARFEQRYDVALLFPEDDRDQARGFALELQRQGLRVWLDEWSVAPGRYWQLSLEGSAPEIGCVAICIGNAGQASAGSVADVEAALSQLVRHDAISLTVVMPGASAPQIGSDLLPTRRIVDLSGEDPAAAASTLKVVVHEMSRSRED</sequence>
<reference evidence="2" key="1">
    <citation type="submission" date="2021-01" db="EMBL/GenBank/DDBJ databases">
        <title>Whole genome shotgun sequence of Virgisporangium aurantiacum NBRC 16421.</title>
        <authorList>
            <person name="Komaki H."/>
            <person name="Tamura T."/>
        </authorList>
    </citation>
    <scope>NUCLEOTIDE SEQUENCE</scope>
    <source>
        <strain evidence="2">NBRC 16421</strain>
    </source>
</reference>
<dbReference type="Gene3D" id="3.40.50.10140">
    <property type="entry name" value="Toll/interleukin-1 receptor homology (TIR) domain"/>
    <property type="match status" value="1"/>
</dbReference>
<keyword evidence="3" id="KW-1185">Reference proteome</keyword>